<dbReference type="EMBL" id="OU015584">
    <property type="protein sequence ID" value="CAG5076713.1"/>
    <property type="molecule type" value="Genomic_DNA"/>
</dbReference>
<organism evidence="1 2">
    <name type="scientific">Parvicella tangerina</name>
    <dbReference type="NCBI Taxonomy" id="2829795"/>
    <lineage>
        <taxon>Bacteria</taxon>
        <taxon>Pseudomonadati</taxon>
        <taxon>Bacteroidota</taxon>
        <taxon>Flavobacteriia</taxon>
        <taxon>Flavobacteriales</taxon>
        <taxon>Parvicellaceae</taxon>
        <taxon>Parvicella</taxon>
    </lineage>
</organism>
<gene>
    <name evidence="1" type="ORF">CRYO30217_00179</name>
</gene>
<keyword evidence="2" id="KW-1185">Reference proteome</keyword>
<name>A0A916JJG7_9FLAO</name>
<proteinExistence type="predicted"/>
<accession>A0A916JJG7</accession>
<dbReference type="AlphaFoldDB" id="A0A916JJG7"/>
<protein>
    <submittedName>
        <fullName evidence="1">Uncharacterized protein</fullName>
    </submittedName>
</protein>
<evidence type="ECO:0000313" key="2">
    <source>
        <dbReference type="Proteomes" id="UP000683507"/>
    </source>
</evidence>
<sequence length="159" mass="19051">MKTASVREIKQELSHCTQGELIDIILRLSKHKKENKELLTYLIYESTDEEQFIKDVCEEVTQQFEVMNTSSYYLMKKSVRKVLRFCKKKIRFSKKKETEAEILLHFCFELRQLKPSYKNNVVLVNLHNKQVELIEKAVDSLHEDLQYDYRLELEQIPGY</sequence>
<dbReference type="RefSeq" id="WP_258540419.1">
    <property type="nucleotide sequence ID" value="NZ_OU015584.1"/>
</dbReference>
<dbReference type="Proteomes" id="UP000683507">
    <property type="component" value="Chromosome"/>
</dbReference>
<evidence type="ECO:0000313" key="1">
    <source>
        <dbReference type="EMBL" id="CAG5076713.1"/>
    </source>
</evidence>
<dbReference type="KEGG" id="ptan:CRYO30217_00179"/>
<reference evidence="1" key="1">
    <citation type="submission" date="2021-04" db="EMBL/GenBank/DDBJ databases">
        <authorList>
            <person name="Rodrigo-Torres L."/>
            <person name="Arahal R. D."/>
            <person name="Lucena T."/>
        </authorList>
    </citation>
    <scope>NUCLEOTIDE SEQUENCE</scope>
    <source>
        <strain evidence="1">AS29M-1</strain>
    </source>
</reference>